<dbReference type="AlphaFoldDB" id="A0AAD8AN14"/>
<dbReference type="InterPro" id="IPR052177">
    <property type="entry name" value="Divisome_Glycosyl_Hydrolase"/>
</dbReference>
<name>A0AAD8AN14_BIOPF</name>
<dbReference type="PANTHER" id="PTHR43405">
    <property type="entry name" value="GLYCOSYL HYDROLASE DIGH"/>
    <property type="match status" value="1"/>
</dbReference>
<dbReference type="SUPFAM" id="SSF51445">
    <property type="entry name" value="(Trans)glycosidases"/>
    <property type="match status" value="1"/>
</dbReference>
<evidence type="ECO:0000313" key="4">
    <source>
        <dbReference type="Proteomes" id="UP001233172"/>
    </source>
</evidence>
<sequence>MCDALYESKIEPWSEFLTGEMGKAQAFDPLKFIIEEAHKRGILVHAWFNPYRAYHPAAKTVSENHITKRRPDLIRKYGKYLWLDPTDKEVQDYSLSVVLDVVKRYDIDGVHFDDYFYPYAEKDENGNNIEFPDDANYKKYVQTAMRFSTSGKKRIPLRRDSWRRMHVNRFIDAVGRGIKELKPEVMYGISPIGVSEVNKNELFADAESWLEEGTIDYFVPQLYWKSDRPQREFPLLLKYWESVNAQKRHVWAGIGTYKIPSKTENFSADEIIKQIDFTREIQTTSGNIQFSFKSVRSDFDKIQTALREKSYQREAVIPASPWIKTAKPLAPKVVISKDKDYVRANWTERGTRKAFWFVVYAKDKTGWNYSILPSSQKSISLSADRKIQQIIVKSVDRLGNESQ</sequence>
<dbReference type="Pfam" id="PF02638">
    <property type="entry name" value="GHL10"/>
    <property type="match status" value="1"/>
</dbReference>
<keyword evidence="1" id="KW-0732">Signal</keyword>
<reference evidence="3" key="1">
    <citation type="journal article" date="2023" name="PLoS Negl. Trop. Dis.">
        <title>A genome sequence for Biomphalaria pfeifferi, the major vector snail for the human-infecting parasite Schistosoma mansoni.</title>
        <authorList>
            <person name="Bu L."/>
            <person name="Lu L."/>
            <person name="Laidemitt M.R."/>
            <person name="Zhang S.M."/>
            <person name="Mutuku M."/>
            <person name="Mkoji G."/>
            <person name="Steinauer M."/>
            <person name="Loker E.S."/>
        </authorList>
    </citation>
    <scope>NUCLEOTIDE SEQUENCE</scope>
    <source>
        <strain evidence="3">KasaAsao</strain>
    </source>
</reference>
<dbReference type="EMBL" id="JASAOG010000477">
    <property type="protein sequence ID" value="KAK0039205.1"/>
    <property type="molecule type" value="Genomic_DNA"/>
</dbReference>
<proteinExistence type="predicted"/>
<accession>A0AAD8AN14</accession>
<gene>
    <name evidence="3" type="ORF">Bpfe_031358</name>
</gene>
<dbReference type="PANTHER" id="PTHR43405:SF1">
    <property type="entry name" value="GLYCOSYL HYDROLASE DIGH"/>
    <property type="match status" value="1"/>
</dbReference>
<dbReference type="Proteomes" id="UP001233172">
    <property type="component" value="Unassembled WGS sequence"/>
</dbReference>
<dbReference type="Gene3D" id="3.20.20.80">
    <property type="entry name" value="Glycosidases"/>
    <property type="match status" value="1"/>
</dbReference>
<evidence type="ECO:0000259" key="2">
    <source>
        <dbReference type="Pfam" id="PF02638"/>
    </source>
</evidence>
<protein>
    <submittedName>
        <fullName evidence="3">Family 10 glycosylhydrolase</fullName>
    </submittedName>
</protein>
<evidence type="ECO:0000313" key="3">
    <source>
        <dbReference type="EMBL" id="KAK0039205.1"/>
    </source>
</evidence>
<evidence type="ECO:0000256" key="1">
    <source>
        <dbReference type="ARBA" id="ARBA00022729"/>
    </source>
</evidence>
<dbReference type="InterPro" id="IPR017853">
    <property type="entry name" value="GH"/>
</dbReference>
<comment type="caution">
    <text evidence="3">The sequence shown here is derived from an EMBL/GenBank/DDBJ whole genome shotgun (WGS) entry which is preliminary data.</text>
</comment>
<feature type="domain" description="Glycosyl hydrolase-like 10" evidence="2">
    <location>
        <begin position="3"/>
        <end position="263"/>
    </location>
</feature>
<organism evidence="3 4">
    <name type="scientific">Biomphalaria pfeifferi</name>
    <name type="common">Bloodfluke planorb</name>
    <name type="synonym">Freshwater snail</name>
    <dbReference type="NCBI Taxonomy" id="112525"/>
    <lineage>
        <taxon>Eukaryota</taxon>
        <taxon>Metazoa</taxon>
        <taxon>Spiralia</taxon>
        <taxon>Lophotrochozoa</taxon>
        <taxon>Mollusca</taxon>
        <taxon>Gastropoda</taxon>
        <taxon>Heterobranchia</taxon>
        <taxon>Euthyneura</taxon>
        <taxon>Panpulmonata</taxon>
        <taxon>Hygrophila</taxon>
        <taxon>Lymnaeoidea</taxon>
        <taxon>Planorbidae</taxon>
        <taxon>Biomphalaria</taxon>
    </lineage>
</organism>
<reference evidence="3" key="2">
    <citation type="submission" date="2023-04" db="EMBL/GenBank/DDBJ databases">
        <authorList>
            <person name="Bu L."/>
            <person name="Lu L."/>
            <person name="Laidemitt M.R."/>
            <person name="Zhang S.M."/>
            <person name="Mutuku M."/>
            <person name="Mkoji G."/>
            <person name="Steinauer M."/>
            <person name="Loker E.S."/>
        </authorList>
    </citation>
    <scope>NUCLEOTIDE SEQUENCE</scope>
    <source>
        <strain evidence="3">KasaAsao</strain>
        <tissue evidence="3">Whole Snail</tissue>
    </source>
</reference>
<keyword evidence="4" id="KW-1185">Reference proteome</keyword>
<dbReference type="InterPro" id="IPR003790">
    <property type="entry name" value="GHL10"/>
</dbReference>